<feature type="signal peptide" evidence="1">
    <location>
        <begin position="1"/>
        <end position="16"/>
    </location>
</feature>
<gene>
    <name evidence="2" type="ORF">LNINA_LOCUS11518</name>
</gene>
<keyword evidence="1" id="KW-0732">Signal</keyword>
<reference evidence="2 3" key="1">
    <citation type="submission" date="2023-11" db="EMBL/GenBank/DDBJ databases">
        <authorList>
            <person name="Okamura Y."/>
        </authorList>
    </citation>
    <scope>NUCLEOTIDE SEQUENCE [LARGE SCALE GENOMIC DNA]</scope>
</reference>
<dbReference type="Proteomes" id="UP001497472">
    <property type="component" value="Unassembled WGS sequence"/>
</dbReference>
<organism evidence="2 3">
    <name type="scientific">Leptosia nina</name>
    <dbReference type="NCBI Taxonomy" id="320188"/>
    <lineage>
        <taxon>Eukaryota</taxon>
        <taxon>Metazoa</taxon>
        <taxon>Ecdysozoa</taxon>
        <taxon>Arthropoda</taxon>
        <taxon>Hexapoda</taxon>
        <taxon>Insecta</taxon>
        <taxon>Pterygota</taxon>
        <taxon>Neoptera</taxon>
        <taxon>Endopterygota</taxon>
        <taxon>Lepidoptera</taxon>
        <taxon>Glossata</taxon>
        <taxon>Ditrysia</taxon>
        <taxon>Papilionoidea</taxon>
        <taxon>Pieridae</taxon>
        <taxon>Pierinae</taxon>
        <taxon>Leptosia</taxon>
    </lineage>
</organism>
<accession>A0AAV1JUP6</accession>
<evidence type="ECO:0000256" key="1">
    <source>
        <dbReference type="SAM" id="SignalP"/>
    </source>
</evidence>
<comment type="caution">
    <text evidence="2">The sequence shown here is derived from an EMBL/GenBank/DDBJ whole genome shotgun (WGS) entry which is preliminary data.</text>
</comment>
<protein>
    <submittedName>
        <fullName evidence="2">Uncharacterized protein</fullName>
    </submittedName>
</protein>
<keyword evidence="3" id="KW-1185">Reference proteome</keyword>
<dbReference type="AlphaFoldDB" id="A0AAV1JUP6"/>
<feature type="chain" id="PRO_5043886378" evidence="1">
    <location>
        <begin position="17"/>
        <end position="150"/>
    </location>
</feature>
<evidence type="ECO:0000313" key="2">
    <source>
        <dbReference type="EMBL" id="CAK1552476.1"/>
    </source>
</evidence>
<name>A0AAV1JUP6_9NEOP</name>
<evidence type="ECO:0000313" key="3">
    <source>
        <dbReference type="Proteomes" id="UP001497472"/>
    </source>
</evidence>
<proteinExistence type="predicted"/>
<dbReference type="EMBL" id="CAVLEF010000144">
    <property type="protein sequence ID" value="CAK1552476.1"/>
    <property type="molecule type" value="Genomic_DNA"/>
</dbReference>
<sequence length="150" mass="17439">MKLFFTCILFATTVTADQSFKYEQKHGYGLGRPVILNYRRMFKGYPYPEPLPSSTSDYVRSPYRNIYQGSRNQQDRRIYNKRFRYAAKPTGHHMHCEGVFDCVISHLAIETKENIPIVLRGGVGYRYFDVIIKADPWVELNGKVTAFCPV</sequence>